<dbReference type="Proteomes" id="UP000198806">
    <property type="component" value="Unassembled WGS sequence"/>
</dbReference>
<dbReference type="OrthoDB" id="4774735at2"/>
<proteinExistence type="predicted"/>
<dbReference type="AlphaFoldDB" id="A0A1I5BM67"/>
<dbReference type="RefSeq" id="WP_091683475.1">
    <property type="nucleotide sequence ID" value="NZ_BAABFM010000003.1"/>
</dbReference>
<dbReference type="STRING" id="1527.SAMN04489757_10180"/>
<accession>A0A1I5BM67</accession>
<sequence>MGQTFMVSISIQEAAEIIYDEVVGGSITGELIDKYEIEDGRTLKCMVQVFEKHYYRAGNRLTLTVVLDNLEGNTRVHYSSGGGGEGLFRFDWGAAEDFADIVLDALEEYRIN</sequence>
<dbReference type="EMBL" id="FOWD01000001">
    <property type="protein sequence ID" value="SFN75561.1"/>
    <property type="molecule type" value="Genomic_DNA"/>
</dbReference>
<organism evidence="1 2">
    <name type="scientific">Anaerocolumna aminovalerica</name>
    <dbReference type="NCBI Taxonomy" id="1527"/>
    <lineage>
        <taxon>Bacteria</taxon>
        <taxon>Bacillati</taxon>
        <taxon>Bacillota</taxon>
        <taxon>Clostridia</taxon>
        <taxon>Lachnospirales</taxon>
        <taxon>Lachnospiraceae</taxon>
        <taxon>Anaerocolumna</taxon>
    </lineage>
</organism>
<protein>
    <submittedName>
        <fullName evidence="1">Uncharacterized protein</fullName>
    </submittedName>
</protein>
<reference evidence="1 2" key="1">
    <citation type="submission" date="2016-10" db="EMBL/GenBank/DDBJ databases">
        <authorList>
            <person name="de Groot N.N."/>
        </authorList>
    </citation>
    <scope>NUCLEOTIDE SEQUENCE [LARGE SCALE GENOMIC DNA]</scope>
    <source>
        <strain evidence="1 2">DSM 1283</strain>
    </source>
</reference>
<dbReference type="InterPro" id="IPR046117">
    <property type="entry name" value="DUF6054"/>
</dbReference>
<evidence type="ECO:0000313" key="2">
    <source>
        <dbReference type="Proteomes" id="UP000198806"/>
    </source>
</evidence>
<dbReference type="Pfam" id="PF19524">
    <property type="entry name" value="DUF6054"/>
    <property type="match status" value="1"/>
</dbReference>
<keyword evidence="2" id="KW-1185">Reference proteome</keyword>
<evidence type="ECO:0000313" key="1">
    <source>
        <dbReference type="EMBL" id="SFN75561.1"/>
    </source>
</evidence>
<name>A0A1I5BM67_9FIRM</name>
<gene>
    <name evidence="1" type="ORF">SAMN04489757_10180</name>
</gene>